<reference evidence="2" key="1">
    <citation type="journal article" date="2019" name="Int. J. Syst. Evol. Microbiol.">
        <title>The Global Catalogue of Microorganisms (GCM) 10K type strain sequencing project: providing services to taxonomists for standard genome sequencing and annotation.</title>
        <authorList>
            <consortium name="The Broad Institute Genomics Platform"/>
            <consortium name="The Broad Institute Genome Sequencing Center for Infectious Disease"/>
            <person name="Wu L."/>
            <person name="Ma J."/>
        </authorList>
    </citation>
    <scope>NUCLEOTIDE SEQUENCE [LARGE SCALE GENOMIC DNA]</scope>
    <source>
        <strain evidence="2">JCM 17316</strain>
    </source>
</reference>
<protein>
    <submittedName>
        <fullName evidence="1">Uncharacterized protein</fullName>
    </submittedName>
</protein>
<keyword evidence="2" id="KW-1185">Reference proteome</keyword>
<dbReference type="Proteomes" id="UP001500266">
    <property type="component" value="Unassembled WGS sequence"/>
</dbReference>
<evidence type="ECO:0000313" key="1">
    <source>
        <dbReference type="EMBL" id="GAA4127029.1"/>
    </source>
</evidence>
<accession>A0ABP7XWM7</accession>
<organism evidence="1 2">
    <name type="scientific">Actinomadura keratinilytica</name>
    <dbReference type="NCBI Taxonomy" id="547461"/>
    <lineage>
        <taxon>Bacteria</taxon>
        <taxon>Bacillati</taxon>
        <taxon>Actinomycetota</taxon>
        <taxon>Actinomycetes</taxon>
        <taxon>Streptosporangiales</taxon>
        <taxon>Thermomonosporaceae</taxon>
        <taxon>Actinomadura</taxon>
    </lineage>
</organism>
<dbReference type="RefSeq" id="WP_345016287.1">
    <property type="nucleotide sequence ID" value="NZ_BAABDO010000001.1"/>
</dbReference>
<comment type="caution">
    <text evidence="1">The sequence shown here is derived from an EMBL/GenBank/DDBJ whole genome shotgun (WGS) entry which is preliminary data.</text>
</comment>
<gene>
    <name evidence="1" type="ORF">GCM10022416_01320</name>
</gene>
<name>A0ABP7XWM7_9ACTN</name>
<evidence type="ECO:0000313" key="2">
    <source>
        <dbReference type="Proteomes" id="UP001500266"/>
    </source>
</evidence>
<dbReference type="EMBL" id="BAABDO010000001">
    <property type="protein sequence ID" value="GAA4127029.1"/>
    <property type="molecule type" value="Genomic_DNA"/>
</dbReference>
<proteinExistence type="predicted"/>
<sequence>MWIDPALLTELAGERDEAWAQKFADIAFAAGKGWVDDRGRLRAHIEVDTGEG</sequence>